<evidence type="ECO:0000256" key="4">
    <source>
        <dbReference type="ARBA" id="ARBA00022475"/>
    </source>
</evidence>
<comment type="caution">
    <text evidence="12">The sequence shown here is derived from an EMBL/GenBank/DDBJ whole genome shotgun (WGS) entry which is preliminary data.</text>
</comment>
<evidence type="ECO:0000256" key="8">
    <source>
        <dbReference type="ARBA" id="ARBA00023136"/>
    </source>
</evidence>
<comment type="subcellular location">
    <subcellularLocation>
        <location evidence="1">Cell inner membrane</location>
        <topology evidence="1">Multi-pass membrane protein</topology>
    </subcellularLocation>
    <subcellularLocation>
        <location evidence="9">Cell membrane</location>
        <topology evidence="9">Multi-pass membrane protein</topology>
    </subcellularLocation>
</comment>
<keyword evidence="4" id="KW-1003">Cell membrane</keyword>
<evidence type="ECO:0000259" key="11">
    <source>
        <dbReference type="Pfam" id="PF00482"/>
    </source>
</evidence>
<feature type="transmembrane region" description="Helical" evidence="10">
    <location>
        <begin position="374"/>
        <end position="395"/>
    </location>
</feature>
<evidence type="ECO:0000256" key="10">
    <source>
        <dbReference type="SAM" id="Phobius"/>
    </source>
</evidence>
<keyword evidence="5" id="KW-0997">Cell inner membrane</keyword>
<dbReference type="Gene3D" id="1.20.81.30">
    <property type="entry name" value="Type II secretion system (T2SS), domain F"/>
    <property type="match status" value="2"/>
</dbReference>
<evidence type="ECO:0000313" key="13">
    <source>
        <dbReference type="Proteomes" id="UP000243688"/>
    </source>
</evidence>
<dbReference type="FunFam" id="1.20.81.30:FF:000001">
    <property type="entry name" value="Type II secretion system protein F"/>
    <property type="match status" value="2"/>
</dbReference>
<dbReference type="AlphaFoldDB" id="A0A2A6E1I6"/>
<proteinExistence type="inferred from homology"/>
<comment type="similarity">
    <text evidence="2 9">Belongs to the GSP F family.</text>
</comment>
<dbReference type="InterPro" id="IPR018076">
    <property type="entry name" value="T2SS_GspF_dom"/>
</dbReference>
<dbReference type="PANTHER" id="PTHR30012">
    <property type="entry name" value="GENERAL SECRETION PATHWAY PROTEIN"/>
    <property type="match status" value="1"/>
</dbReference>
<dbReference type="GO" id="GO:0005886">
    <property type="term" value="C:plasma membrane"/>
    <property type="evidence" value="ECO:0007669"/>
    <property type="project" value="UniProtKB-SubCell"/>
</dbReference>
<evidence type="ECO:0000256" key="9">
    <source>
        <dbReference type="RuleBase" id="RU003923"/>
    </source>
</evidence>
<dbReference type="PRINTS" id="PR00812">
    <property type="entry name" value="BCTERIALGSPF"/>
</dbReference>
<evidence type="ECO:0000256" key="5">
    <source>
        <dbReference type="ARBA" id="ARBA00022519"/>
    </source>
</evidence>
<feature type="transmembrane region" description="Helical" evidence="10">
    <location>
        <begin position="221"/>
        <end position="239"/>
    </location>
</feature>
<evidence type="ECO:0000256" key="1">
    <source>
        <dbReference type="ARBA" id="ARBA00004429"/>
    </source>
</evidence>
<dbReference type="InterPro" id="IPR003004">
    <property type="entry name" value="GspF/PilC"/>
</dbReference>
<dbReference type="PROSITE" id="PS00874">
    <property type="entry name" value="T2SP_F"/>
    <property type="match status" value="1"/>
</dbReference>
<evidence type="ECO:0000256" key="6">
    <source>
        <dbReference type="ARBA" id="ARBA00022692"/>
    </source>
</evidence>
<reference evidence="12 13" key="1">
    <citation type="submission" date="2016-12" db="EMBL/GenBank/DDBJ databases">
        <title>Candidatus Reconcilibacillus cellulovorans genome.</title>
        <authorList>
            <person name="Kolinko S."/>
            <person name="Wu Y.-W."/>
            <person name="Tachea F."/>
            <person name="Denzel E."/>
            <person name="Hiras J."/>
            <person name="Baecker N."/>
            <person name="Chan L.J."/>
            <person name="Eichorst S.A."/>
            <person name="Frey D."/>
            <person name="Adams P.D."/>
            <person name="Pray T."/>
            <person name="Tanjore D."/>
            <person name="Petzold C.J."/>
            <person name="Gladden J.M."/>
            <person name="Simmons B.A."/>
            <person name="Singer S.W."/>
        </authorList>
    </citation>
    <scope>NUCLEOTIDE SEQUENCE [LARGE SCALE GENOMIC DNA]</scope>
    <source>
        <strain evidence="12">JTherm</strain>
    </source>
</reference>
<protein>
    <recommendedName>
        <fullName evidence="11">Type II secretion system protein GspF domain-containing protein</fullName>
    </recommendedName>
</protein>
<evidence type="ECO:0000256" key="7">
    <source>
        <dbReference type="ARBA" id="ARBA00022989"/>
    </source>
</evidence>
<dbReference type="Proteomes" id="UP000243688">
    <property type="component" value="Unassembled WGS sequence"/>
</dbReference>
<keyword evidence="8 10" id="KW-0472">Membrane</keyword>
<feature type="domain" description="Type II secretion system protein GspF" evidence="11">
    <location>
        <begin position="68"/>
        <end position="191"/>
    </location>
</feature>
<organism evidence="12 13">
    <name type="scientific">Candidatus Reconcilbacillus cellulovorans</name>
    <dbReference type="NCBI Taxonomy" id="1906605"/>
    <lineage>
        <taxon>Bacteria</taxon>
        <taxon>Bacillati</taxon>
        <taxon>Bacillota</taxon>
        <taxon>Bacilli</taxon>
        <taxon>Bacillales</taxon>
        <taxon>Paenibacillaceae</taxon>
        <taxon>Candidatus Reconcilbacillus</taxon>
    </lineage>
</organism>
<keyword evidence="7 10" id="KW-1133">Transmembrane helix</keyword>
<dbReference type="EMBL" id="MOXJ01000012">
    <property type="protein sequence ID" value="PDO10607.1"/>
    <property type="molecule type" value="Genomic_DNA"/>
</dbReference>
<evidence type="ECO:0000313" key="12">
    <source>
        <dbReference type="EMBL" id="PDO10607.1"/>
    </source>
</evidence>
<feature type="transmembrane region" description="Helical" evidence="10">
    <location>
        <begin position="168"/>
        <end position="190"/>
    </location>
</feature>
<keyword evidence="3 9" id="KW-0813">Transport</keyword>
<evidence type="ECO:0000256" key="2">
    <source>
        <dbReference type="ARBA" id="ARBA00005745"/>
    </source>
</evidence>
<gene>
    <name evidence="12" type="ORF">BLM47_06405</name>
</gene>
<dbReference type="PANTHER" id="PTHR30012:SF0">
    <property type="entry name" value="TYPE II SECRETION SYSTEM PROTEIN F-RELATED"/>
    <property type="match status" value="1"/>
</dbReference>
<dbReference type="GO" id="GO:0015628">
    <property type="term" value="P:protein secretion by the type II secretion system"/>
    <property type="evidence" value="ECO:0007669"/>
    <property type="project" value="TreeGrafter"/>
</dbReference>
<feature type="domain" description="Type II secretion system protein GspF" evidence="11">
    <location>
        <begin position="272"/>
        <end position="393"/>
    </location>
</feature>
<sequence>MPLFSYEAVTESGKKVKGTLQAINKYAAVAELRSQNLSVRKVEEARPSVWNRDIQIGRPVKLSEFVMFSRQFATLIRAGVPIDRSLAVLVEQTKNRKLRQAIADVADQVRTGRQLSEAMSDHKSIFPDMFVNMIVSGEAGGTLDDVLDRMADHYEREHKIVQKVKSAMTYPIVVLVLAICVVIFLLVRIVPTFESLFAEQGAELPWITKTVIGASRLAGKVWWLVLPLAAGLWIVFRLIRKSEKGKVWWGIVRFRLPIFGPVMKKAAIARMARTLSSLLSGAVPILQALEVTARAVGDAAITRALALAGERLREGKWLSQPLAESGFFPAMVVQMLVIGEETGQIDKMLAKIADFYEHDVEQSVDRLKALVEPLLLLVVASVVGVIVAAMMSPMFKMYENFLR</sequence>
<name>A0A2A6E1I6_9BACL</name>
<dbReference type="InterPro" id="IPR042094">
    <property type="entry name" value="T2SS_GspF_sf"/>
</dbReference>
<evidence type="ECO:0000256" key="3">
    <source>
        <dbReference type="ARBA" id="ARBA00022448"/>
    </source>
</evidence>
<dbReference type="Pfam" id="PF00482">
    <property type="entry name" value="T2SSF"/>
    <property type="match status" value="2"/>
</dbReference>
<dbReference type="InterPro" id="IPR001992">
    <property type="entry name" value="T2SS_GspF/T4SS_PilC_CS"/>
</dbReference>
<keyword evidence="6 9" id="KW-0812">Transmembrane</keyword>
<accession>A0A2A6E1I6</accession>